<dbReference type="InterPro" id="IPR005500">
    <property type="entry name" value="DUF309"/>
</dbReference>
<reference evidence="1 2" key="1">
    <citation type="submission" date="2021-04" db="EMBL/GenBank/DDBJ databases">
        <authorList>
            <person name="Rakotoarivonina H."/>
        </authorList>
    </citation>
    <scope>NUCLEOTIDE SEQUENCE [LARGE SCALE GENOMIC DNA]</scope>
    <source>
        <strain evidence="1 2">XE</strain>
    </source>
</reference>
<gene>
    <name evidence="1" type="primary">txxe 196</name>
    <name evidence="1" type="ORF">TXXE_02530</name>
</gene>
<dbReference type="Gene3D" id="1.10.3450.10">
    <property type="entry name" value="TTHA0068-like"/>
    <property type="match status" value="1"/>
</dbReference>
<dbReference type="RefSeq" id="WP_213483328.1">
    <property type="nucleotide sequence ID" value="NZ_CAJRAY010000010.1"/>
</dbReference>
<dbReference type="SUPFAM" id="SSF140663">
    <property type="entry name" value="TTHA0068-like"/>
    <property type="match status" value="1"/>
</dbReference>
<comment type="caution">
    <text evidence="1">The sequence shown here is derived from an EMBL/GenBank/DDBJ whole genome shotgun (WGS) entry which is preliminary data.</text>
</comment>
<dbReference type="Proteomes" id="UP000681526">
    <property type="component" value="Unassembled WGS sequence"/>
</dbReference>
<protein>
    <recommendedName>
        <fullName evidence="3">DUF309 domain-containing protein</fullName>
    </recommendedName>
</protein>
<evidence type="ECO:0008006" key="3">
    <source>
        <dbReference type="Google" id="ProtNLM"/>
    </source>
</evidence>
<proteinExistence type="predicted"/>
<dbReference type="EMBL" id="CAJRAY010000010">
    <property type="protein sequence ID" value="CAG5078749.1"/>
    <property type="molecule type" value="Genomic_DNA"/>
</dbReference>
<dbReference type="Pfam" id="PF03745">
    <property type="entry name" value="DUF309"/>
    <property type="match status" value="1"/>
</dbReference>
<sequence length="180" mass="20637">MSAYPEPYVDYLFEFHATRDYFECHERLEEYWKSLPLRDPDRDVWVGLIQLAVALYHHRRGNAAGAVKMYRGAAARLRPETLDRLGLDGAAVQEIAAESARRLEAAGREAVYRAVNLPIRDGELLKLLQERARRQGFAWGADDPLEESIVRRHALRDRSDVIEARARAAAERTAARRRDP</sequence>
<keyword evidence="2" id="KW-1185">Reference proteome</keyword>
<organism evidence="1 2">
    <name type="scientific">Thermobacillus xylanilyticus</name>
    <dbReference type="NCBI Taxonomy" id="76633"/>
    <lineage>
        <taxon>Bacteria</taxon>
        <taxon>Bacillati</taxon>
        <taxon>Bacillota</taxon>
        <taxon>Bacilli</taxon>
        <taxon>Bacillales</taxon>
        <taxon>Paenibacillaceae</taxon>
        <taxon>Thermobacillus</taxon>
    </lineage>
</organism>
<evidence type="ECO:0000313" key="2">
    <source>
        <dbReference type="Proteomes" id="UP000681526"/>
    </source>
</evidence>
<dbReference type="InterPro" id="IPR023203">
    <property type="entry name" value="TTHA0068_sf"/>
</dbReference>
<accession>A0ABM8V0B4</accession>
<dbReference type="PANTHER" id="PTHR34796:SF1">
    <property type="entry name" value="EXPRESSED PROTEIN"/>
    <property type="match status" value="1"/>
</dbReference>
<name>A0ABM8V0B4_THEXY</name>
<dbReference type="PANTHER" id="PTHR34796">
    <property type="entry name" value="EXPRESSED PROTEIN"/>
    <property type="match status" value="1"/>
</dbReference>
<evidence type="ECO:0000313" key="1">
    <source>
        <dbReference type="EMBL" id="CAG5078749.1"/>
    </source>
</evidence>